<gene>
    <name evidence="1" type="ORF">RM590_34995</name>
</gene>
<dbReference type="RefSeq" id="WP_311708858.1">
    <property type="nucleotide sequence ID" value="NZ_JAVREL010000042.1"/>
</dbReference>
<organism evidence="1 2">
    <name type="scientific">Streptomyces litchfieldiae</name>
    <dbReference type="NCBI Taxonomy" id="3075543"/>
    <lineage>
        <taxon>Bacteria</taxon>
        <taxon>Bacillati</taxon>
        <taxon>Actinomycetota</taxon>
        <taxon>Actinomycetes</taxon>
        <taxon>Kitasatosporales</taxon>
        <taxon>Streptomycetaceae</taxon>
        <taxon>Streptomyces</taxon>
    </lineage>
</organism>
<reference evidence="2" key="1">
    <citation type="submission" date="2023-07" db="EMBL/GenBank/DDBJ databases">
        <title>30 novel species of actinomycetes from the DSMZ collection.</title>
        <authorList>
            <person name="Nouioui I."/>
        </authorList>
    </citation>
    <scope>NUCLEOTIDE SEQUENCE [LARGE SCALE GENOMIC DNA]</scope>
    <source>
        <strain evidence="2">DSM 44938</strain>
    </source>
</reference>
<proteinExistence type="predicted"/>
<name>A0ABU2N1E7_9ACTN</name>
<comment type="caution">
    <text evidence="1">The sequence shown here is derived from an EMBL/GenBank/DDBJ whole genome shotgun (WGS) entry which is preliminary data.</text>
</comment>
<protein>
    <submittedName>
        <fullName evidence="1">Uncharacterized protein</fullName>
    </submittedName>
</protein>
<dbReference type="Proteomes" id="UP001183246">
    <property type="component" value="Unassembled WGS sequence"/>
</dbReference>
<sequence length="93" mass="10354">MQIHWVGFATPNTITPDAYREFCWGADLPETPTGYRLLFGCDADWQPITAVLSDVEHVRLLKLLAGVEVPADKVVVTIPDWPNLRSTASSVWS</sequence>
<keyword evidence="2" id="KW-1185">Reference proteome</keyword>
<accession>A0ABU2N1E7</accession>
<evidence type="ECO:0000313" key="1">
    <source>
        <dbReference type="EMBL" id="MDT0347733.1"/>
    </source>
</evidence>
<dbReference type="EMBL" id="JAVREL010000042">
    <property type="protein sequence ID" value="MDT0347733.1"/>
    <property type="molecule type" value="Genomic_DNA"/>
</dbReference>
<evidence type="ECO:0000313" key="2">
    <source>
        <dbReference type="Proteomes" id="UP001183246"/>
    </source>
</evidence>